<dbReference type="AlphaFoldDB" id="A0A6I3SDM7"/>
<keyword evidence="9" id="KW-1185">Reference proteome</keyword>
<dbReference type="PROSITE" id="PS50880">
    <property type="entry name" value="TOPRIM"/>
    <property type="match status" value="1"/>
</dbReference>
<dbReference type="InterPro" id="IPR006171">
    <property type="entry name" value="TOPRIM_dom"/>
</dbReference>
<evidence type="ECO:0000256" key="6">
    <source>
        <dbReference type="ARBA" id="ARBA00023163"/>
    </source>
</evidence>
<dbReference type="GO" id="GO:0016779">
    <property type="term" value="F:nucleotidyltransferase activity"/>
    <property type="evidence" value="ECO:0007669"/>
    <property type="project" value="UniProtKB-KW"/>
</dbReference>
<name>A0A6I3SDM7_HELMO</name>
<sequence length="316" mass="36422">MITVRGFELPVNIQAEIEQYDWKHPKWNEKNFIACSPFRDERHPSFAVHLKHGVWLDSGADNPDWNKGNFVTLMAYLRNETYGETEEYLLNKYGTCVPNPDDLILLVDLTEKKKPGRLDQAILRNYLFRHPYLENVRGIGERYQRVFQIGYDKKSRAITFPWFDKNGQLVNIKYRSIHGKMFWYYSGGQPVKDHLYGLNAVYRLKTAEAFIVESEIDAITLWQAGCPAVALGGANLSQQQRKLLIQSPIERLIIATDNDKAGERIAQSISENLGGYLLLEAIRLPENVKDVNELPPDELLSVISRPFSLKYVRIFS</sequence>
<dbReference type="GO" id="GO:0003677">
    <property type="term" value="F:DNA binding"/>
    <property type="evidence" value="ECO:0007669"/>
    <property type="project" value="InterPro"/>
</dbReference>
<evidence type="ECO:0000256" key="4">
    <source>
        <dbReference type="ARBA" id="ARBA00022695"/>
    </source>
</evidence>
<dbReference type="GO" id="GO:0008270">
    <property type="term" value="F:zinc ion binding"/>
    <property type="evidence" value="ECO:0007669"/>
    <property type="project" value="InterPro"/>
</dbReference>
<comment type="caution">
    <text evidence="8">The sequence shown here is derived from an EMBL/GenBank/DDBJ whole genome shotgun (WGS) entry which is preliminary data.</text>
</comment>
<dbReference type="PANTHER" id="PTHR30313">
    <property type="entry name" value="DNA PRIMASE"/>
    <property type="match status" value="1"/>
</dbReference>
<feature type="domain" description="Toprim" evidence="7">
    <location>
        <begin position="207"/>
        <end position="296"/>
    </location>
</feature>
<dbReference type="InterPro" id="IPR036977">
    <property type="entry name" value="DNA_primase_Znf_CHC2"/>
</dbReference>
<dbReference type="SUPFAM" id="SSF57783">
    <property type="entry name" value="Zinc beta-ribbon"/>
    <property type="match status" value="1"/>
</dbReference>
<gene>
    <name evidence="8" type="ORF">GJ688_02555</name>
</gene>
<dbReference type="Gene3D" id="3.90.580.10">
    <property type="entry name" value="Zinc finger, CHC2-type domain"/>
    <property type="match status" value="1"/>
</dbReference>
<reference evidence="8 9" key="1">
    <citation type="submission" date="2019-11" db="EMBL/GenBank/DDBJ databases">
        <title>Whole-genome sequence of a the green, strictly anaerobic photosynthetic bacterium Heliobacillus mobilis DSM 6151.</title>
        <authorList>
            <person name="Kyndt J.A."/>
            <person name="Meyer T.E."/>
        </authorList>
    </citation>
    <scope>NUCLEOTIDE SEQUENCE [LARGE SCALE GENOMIC DNA]</scope>
    <source>
        <strain evidence="8 9">DSM 6151</strain>
    </source>
</reference>
<organism evidence="8 9">
    <name type="scientific">Heliobacterium mobile</name>
    <name type="common">Heliobacillus mobilis</name>
    <dbReference type="NCBI Taxonomy" id="28064"/>
    <lineage>
        <taxon>Bacteria</taxon>
        <taxon>Bacillati</taxon>
        <taxon>Bacillota</taxon>
        <taxon>Clostridia</taxon>
        <taxon>Eubacteriales</taxon>
        <taxon>Heliobacteriaceae</taxon>
        <taxon>Heliobacterium</taxon>
    </lineage>
</organism>
<dbReference type="Pfam" id="PF13155">
    <property type="entry name" value="Toprim_2"/>
    <property type="match status" value="1"/>
</dbReference>
<dbReference type="GO" id="GO:0006269">
    <property type="term" value="P:DNA replication, synthesis of primer"/>
    <property type="evidence" value="ECO:0007669"/>
    <property type="project" value="UniProtKB-KW"/>
</dbReference>
<dbReference type="EMBL" id="WNKU01000002">
    <property type="protein sequence ID" value="MTV47865.1"/>
    <property type="molecule type" value="Genomic_DNA"/>
</dbReference>
<protein>
    <submittedName>
        <fullName evidence="8">Toprim domain-containing protein</fullName>
    </submittedName>
</protein>
<dbReference type="PANTHER" id="PTHR30313:SF2">
    <property type="entry name" value="DNA PRIMASE"/>
    <property type="match status" value="1"/>
</dbReference>
<keyword evidence="3" id="KW-0808">Transferase</keyword>
<dbReference type="GO" id="GO:1990077">
    <property type="term" value="C:primosome complex"/>
    <property type="evidence" value="ECO:0007669"/>
    <property type="project" value="UniProtKB-KW"/>
</dbReference>
<keyword evidence="1" id="KW-0240">DNA-directed RNA polymerase</keyword>
<keyword evidence="6" id="KW-0804">Transcription</keyword>
<evidence type="ECO:0000256" key="2">
    <source>
        <dbReference type="ARBA" id="ARBA00022515"/>
    </source>
</evidence>
<dbReference type="Proteomes" id="UP000430670">
    <property type="component" value="Unassembled WGS sequence"/>
</dbReference>
<evidence type="ECO:0000256" key="5">
    <source>
        <dbReference type="ARBA" id="ARBA00022705"/>
    </source>
</evidence>
<evidence type="ECO:0000256" key="3">
    <source>
        <dbReference type="ARBA" id="ARBA00022679"/>
    </source>
</evidence>
<evidence type="ECO:0000259" key="7">
    <source>
        <dbReference type="PROSITE" id="PS50880"/>
    </source>
</evidence>
<dbReference type="SUPFAM" id="SSF56731">
    <property type="entry name" value="DNA primase core"/>
    <property type="match status" value="1"/>
</dbReference>
<dbReference type="InterPro" id="IPR034154">
    <property type="entry name" value="TOPRIM_DnaG/twinkle"/>
</dbReference>
<accession>A0A6I3SDM7</accession>
<dbReference type="GO" id="GO:0000428">
    <property type="term" value="C:DNA-directed RNA polymerase complex"/>
    <property type="evidence" value="ECO:0007669"/>
    <property type="project" value="UniProtKB-KW"/>
</dbReference>
<dbReference type="Gene3D" id="3.40.1360.10">
    <property type="match status" value="1"/>
</dbReference>
<proteinExistence type="predicted"/>
<keyword evidence="5" id="KW-0235">DNA replication</keyword>
<dbReference type="GO" id="GO:0005737">
    <property type="term" value="C:cytoplasm"/>
    <property type="evidence" value="ECO:0007669"/>
    <property type="project" value="TreeGrafter"/>
</dbReference>
<dbReference type="OrthoDB" id="9775547at2"/>
<dbReference type="RefSeq" id="WP_155474985.1">
    <property type="nucleotide sequence ID" value="NZ_WNKU01000002.1"/>
</dbReference>
<dbReference type="CDD" id="cd01029">
    <property type="entry name" value="TOPRIM_primases"/>
    <property type="match status" value="1"/>
</dbReference>
<evidence type="ECO:0000313" key="9">
    <source>
        <dbReference type="Proteomes" id="UP000430670"/>
    </source>
</evidence>
<keyword evidence="4" id="KW-0548">Nucleotidyltransferase</keyword>
<keyword evidence="2" id="KW-0639">Primosome</keyword>
<dbReference type="InterPro" id="IPR050219">
    <property type="entry name" value="DnaG_primase"/>
</dbReference>
<evidence type="ECO:0000313" key="8">
    <source>
        <dbReference type="EMBL" id="MTV47865.1"/>
    </source>
</evidence>
<dbReference type="SMART" id="SM00493">
    <property type="entry name" value="TOPRIM"/>
    <property type="match status" value="1"/>
</dbReference>
<evidence type="ECO:0000256" key="1">
    <source>
        <dbReference type="ARBA" id="ARBA00022478"/>
    </source>
</evidence>